<dbReference type="RefSeq" id="WP_120747899.1">
    <property type="nucleotide sequence ID" value="NZ_RBAH01000009.1"/>
</dbReference>
<organism evidence="1 2">
    <name type="scientific">Paenibacillus ginsengarvi</name>
    <dbReference type="NCBI Taxonomy" id="400777"/>
    <lineage>
        <taxon>Bacteria</taxon>
        <taxon>Bacillati</taxon>
        <taxon>Bacillota</taxon>
        <taxon>Bacilli</taxon>
        <taxon>Bacillales</taxon>
        <taxon>Paenibacillaceae</taxon>
        <taxon>Paenibacillus</taxon>
    </lineage>
</organism>
<evidence type="ECO:0000313" key="1">
    <source>
        <dbReference type="EMBL" id="RKN84164.1"/>
    </source>
</evidence>
<dbReference type="Proteomes" id="UP000282311">
    <property type="component" value="Unassembled WGS sequence"/>
</dbReference>
<accession>A0A3B0CHR9</accession>
<name>A0A3B0CHR9_9BACL</name>
<protein>
    <submittedName>
        <fullName evidence="1">Uncharacterized protein</fullName>
    </submittedName>
</protein>
<reference evidence="1 2" key="1">
    <citation type="journal article" date="2007" name="Int. J. Syst. Evol. Microbiol.">
        <title>Paenibacillus ginsengarvi sp. nov., isolated from soil from ginseng cultivation.</title>
        <authorList>
            <person name="Yoon M.H."/>
            <person name="Ten L.N."/>
            <person name="Im W.T."/>
        </authorList>
    </citation>
    <scope>NUCLEOTIDE SEQUENCE [LARGE SCALE GENOMIC DNA]</scope>
    <source>
        <strain evidence="1 2">KCTC 13059</strain>
    </source>
</reference>
<comment type="caution">
    <text evidence="1">The sequence shown here is derived from an EMBL/GenBank/DDBJ whole genome shotgun (WGS) entry which is preliminary data.</text>
</comment>
<dbReference type="OrthoDB" id="2596091at2"/>
<proteinExistence type="predicted"/>
<evidence type="ECO:0000313" key="2">
    <source>
        <dbReference type="Proteomes" id="UP000282311"/>
    </source>
</evidence>
<dbReference type="AlphaFoldDB" id="A0A3B0CHR9"/>
<dbReference type="EMBL" id="RBAH01000009">
    <property type="protein sequence ID" value="RKN84164.1"/>
    <property type="molecule type" value="Genomic_DNA"/>
</dbReference>
<gene>
    <name evidence="1" type="ORF">D7M11_14225</name>
</gene>
<keyword evidence="2" id="KW-1185">Reference proteome</keyword>
<sequence length="163" mass="18788">MSDSWITMRQVPQQLLQERLQAVKELSARGSDAELYEIVKDTETGDHYLHYAYMHLTVADGTEESFHQLLPLESDDVLGIMFGENGYTYPDHWLRPFLRNGPDGTYVWFDPATNLEGDTDDHERLAGEIAGMLGAWKQSDRRDSESVKELLDRIDRTLKRDEP</sequence>